<reference evidence="2 3" key="1">
    <citation type="journal article" date="2016" name="Sci. Rep.">
        <title>The genome sequence of the outbreeding globe artichoke constructed de novo incorporating a phase-aware low-pass sequencing strategy of F1 progeny.</title>
        <authorList>
            <person name="Scaglione D."/>
            <person name="Reyes-Chin-Wo S."/>
            <person name="Acquadro A."/>
            <person name="Froenicke L."/>
            <person name="Portis E."/>
            <person name="Beitel C."/>
            <person name="Tirone M."/>
            <person name="Mauro R."/>
            <person name="Lo Monaco A."/>
            <person name="Mauromicale G."/>
            <person name="Faccioli P."/>
            <person name="Cattivelli L."/>
            <person name="Rieseberg L."/>
            <person name="Michelmore R."/>
            <person name="Lanteri S."/>
        </authorList>
    </citation>
    <scope>NUCLEOTIDE SEQUENCE [LARGE SCALE GENOMIC DNA]</scope>
    <source>
        <tissue evidence="2">Leaf</tissue>
    </source>
</reference>
<keyword evidence="1" id="KW-1133">Transmembrane helix</keyword>
<dbReference type="EMBL" id="LEKV01002043">
    <property type="protein sequence ID" value="KVI04473.1"/>
    <property type="molecule type" value="Genomic_DNA"/>
</dbReference>
<evidence type="ECO:0000256" key="1">
    <source>
        <dbReference type="SAM" id="Phobius"/>
    </source>
</evidence>
<accession>A0A124SFW2</accession>
<dbReference type="InterPro" id="IPR012340">
    <property type="entry name" value="NA-bd_OB-fold"/>
</dbReference>
<feature type="transmembrane region" description="Helical" evidence="1">
    <location>
        <begin position="20"/>
        <end position="42"/>
    </location>
</feature>
<keyword evidence="3" id="KW-1185">Reference proteome</keyword>
<dbReference type="Gene3D" id="2.40.50.140">
    <property type="entry name" value="Nucleic acid-binding proteins"/>
    <property type="match status" value="1"/>
</dbReference>
<proteinExistence type="predicted"/>
<gene>
    <name evidence="2" type="ORF">Ccrd_017210</name>
</gene>
<keyword evidence="1" id="KW-0472">Membrane</keyword>
<protein>
    <submittedName>
        <fullName evidence="2">Nucleic acid-binding, OB-fold</fullName>
    </submittedName>
</protein>
<organism evidence="2 3">
    <name type="scientific">Cynara cardunculus var. scolymus</name>
    <name type="common">Globe artichoke</name>
    <name type="synonym">Cynara scolymus</name>
    <dbReference type="NCBI Taxonomy" id="59895"/>
    <lineage>
        <taxon>Eukaryota</taxon>
        <taxon>Viridiplantae</taxon>
        <taxon>Streptophyta</taxon>
        <taxon>Embryophyta</taxon>
        <taxon>Tracheophyta</taxon>
        <taxon>Spermatophyta</taxon>
        <taxon>Magnoliopsida</taxon>
        <taxon>eudicotyledons</taxon>
        <taxon>Gunneridae</taxon>
        <taxon>Pentapetalae</taxon>
        <taxon>asterids</taxon>
        <taxon>campanulids</taxon>
        <taxon>Asterales</taxon>
        <taxon>Asteraceae</taxon>
        <taxon>Carduoideae</taxon>
        <taxon>Cardueae</taxon>
        <taxon>Carduinae</taxon>
        <taxon>Cynara</taxon>
    </lineage>
</organism>
<dbReference type="AlphaFoldDB" id="A0A124SFW2"/>
<dbReference type="Proteomes" id="UP000243975">
    <property type="component" value="Unassembled WGS sequence"/>
</dbReference>
<dbReference type="Gramene" id="KVI04473">
    <property type="protein sequence ID" value="KVI04473"/>
    <property type="gene ID" value="Ccrd_017210"/>
</dbReference>
<evidence type="ECO:0000313" key="2">
    <source>
        <dbReference type="EMBL" id="KVI04473.1"/>
    </source>
</evidence>
<keyword evidence="1" id="KW-0812">Transmembrane</keyword>
<dbReference type="SUPFAM" id="SSF50249">
    <property type="entry name" value="Nucleic acid-binding proteins"/>
    <property type="match status" value="1"/>
</dbReference>
<sequence length="66" mass="7563">MLLERMMINDLLCATWDKDMKVPFIIVRGTITSIVSSLGWFYKGCKACYKQLTTIDGGYFCRNCKA</sequence>
<name>A0A124SFW2_CYNCS</name>
<evidence type="ECO:0000313" key="3">
    <source>
        <dbReference type="Proteomes" id="UP000243975"/>
    </source>
</evidence>
<comment type="caution">
    <text evidence="2">The sequence shown here is derived from an EMBL/GenBank/DDBJ whole genome shotgun (WGS) entry which is preliminary data.</text>
</comment>